<dbReference type="Gene3D" id="3.40.190.10">
    <property type="entry name" value="Periplasmic binding protein-like II"/>
    <property type="match status" value="2"/>
</dbReference>
<organism evidence="1 2">
    <name type="scientific">Crenobacter cavernae</name>
    <dbReference type="NCBI Taxonomy" id="2290923"/>
    <lineage>
        <taxon>Bacteria</taxon>
        <taxon>Pseudomonadati</taxon>
        <taxon>Pseudomonadota</taxon>
        <taxon>Betaproteobacteria</taxon>
        <taxon>Neisseriales</taxon>
        <taxon>Neisseriaceae</taxon>
        <taxon>Crenobacter</taxon>
    </lineage>
</organism>
<dbReference type="PROSITE" id="PS51257">
    <property type="entry name" value="PROKAR_LIPOPROTEIN"/>
    <property type="match status" value="1"/>
</dbReference>
<reference evidence="1 2" key="1">
    <citation type="submission" date="2018-10" db="EMBL/GenBank/DDBJ databases">
        <title>Draft genome of Fastidiocella sp. strain 375T, a bacterium isolated from a karstic cave dripping water.</title>
        <authorList>
            <person name="Coelho C."/>
            <person name="Verissimo A."/>
            <person name="Tiago I."/>
        </authorList>
    </citation>
    <scope>NUCLEOTIDE SEQUENCE [LARGE SCALE GENOMIC DNA]</scope>
    <source>
        <strain evidence="1 2">CAVE-375</strain>
    </source>
</reference>
<keyword evidence="2" id="KW-1185">Reference proteome</keyword>
<evidence type="ECO:0008006" key="3">
    <source>
        <dbReference type="Google" id="ProtNLM"/>
    </source>
</evidence>
<protein>
    <recommendedName>
        <fullName evidence="3">Solute-binding protein family 3/N-terminal domain-containing protein</fullName>
    </recommendedName>
</protein>
<dbReference type="RefSeq" id="WP_129212036.1">
    <property type="nucleotide sequence ID" value="NZ_REGR01000003.1"/>
</dbReference>
<dbReference type="EMBL" id="REGR01000003">
    <property type="protein sequence ID" value="RXZ44484.1"/>
    <property type="molecule type" value="Genomic_DNA"/>
</dbReference>
<sequence length="236" mass="25951">MSLPRFAIAFVLAAACCPLGAEPLLLHYFERPPFYTTSAGGQPAGLVIERLRRALAIAQLPHRWQQTPSNRQLAQIEADSGADCIVGWFRTAERERIGRFSAPLYRDRPQVAIVNEGLPLDGPPAVARLLAERNWIFLRRERFSYGHALDALLAARRPREMATSVPIADMVRMIGAGRAAYTFVSAEEAETLKLDGARAVALADMPAGETRHLLCSRRVPADTLARLDAALLKLGE</sequence>
<dbReference type="Proteomes" id="UP000290682">
    <property type="component" value="Unassembled WGS sequence"/>
</dbReference>
<evidence type="ECO:0000313" key="2">
    <source>
        <dbReference type="Proteomes" id="UP000290682"/>
    </source>
</evidence>
<name>A0ABY0FHA7_9NEIS</name>
<dbReference type="SUPFAM" id="SSF53850">
    <property type="entry name" value="Periplasmic binding protein-like II"/>
    <property type="match status" value="1"/>
</dbReference>
<gene>
    <name evidence="1" type="ORF">EBB06_05105</name>
</gene>
<comment type="caution">
    <text evidence="1">The sequence shown here is derived from an EMBL/GenBank/DDBJ whole genome shotgun (WGS) entry which is preliminary data.</text>
</comment>
<proteinExistence type="predicted"/>
<accession>A0ABY0FHA7</accession>
<evidence type="ECO:0000313" key="1">
    <source>
        <dbReference type="EMBL" id="RXZ44484.1"/>
    </source>
</evidence>